<protein>
    <submittedName>
        <fullName evidence="3">HEAT repeat-containing protein 6</fullName>
    </submittedName>
</protein>
<feature type="region of interest" description="Disordered" evidence="1">
    <location>
        <begin position="271"/>
        <end position="290"/>
    </location>
</feature>
<dbReference type="InterPro" id="IPR052107">
    <property type="entry name" value="HEAT6"/>
</dbReference>
<dbReference type="PANTHER" id="PTHR13366:SF0">
    <property type="entry name" value="HEAT REPEAT-CONTAINING PROTEIN 6"/>
    <property type="match status" value="1"/>
</dbReference>
<dbReference type="InterPro" id="IPR011989">
    <property type="entry name" value="ARM-like"/>
</dbReference>
<dbReference type="InterPro" id="IPR016024">
    <property type="entry name" value="ARM-type_fold"/>
</dbReference>
<accession>A0AAD5TS79</accession>
<proteinExistence type="predicted"/>
<dbReference type="PANTHER" id="PTHR13366">
    <property type="entry name" value="MALARIA ANTIGEN-RELATED"/>
    <property type="match status" value="1"/>
</dbReference>
<organism evidence="3 4">
    <name type="scientific">Geranomyces variabilis</name>
    <dbReference type="NCBI Taxonomy" id="109894"/>
    <lineage>
        <taxon>Eukaryota</taxon>
        <taxon>Fungi</taxon>
        <taxon>Fungi incertae sedis</taxon>
        <taxon>Chytridiomycota</taxon>
        <taxon>Chytridiomycota incertae sedis</taxon>
        <taxon>Chytridiomycetes</taxon>
        <taxon>Spizellomycetales</taxon>
        <taxon>Powellomycetaceae</taxon>
        <taxon>Geranomyces</taxon>
    </lineage>
</organism>
<dbReference type="Proteomes" id="UP001212152">
    <property type="component" value="Unassembled WGS sequence"/>
</dbReference>
<dbReference type="AlphaFoldDB" id="A0AAD5TS79"/>
<keyword evidence="4" id="KW-1185">Reference proteome</keyword>
<name>A0AAD5TS79_9FUNG</name>
<sequence length="978" mass="105441">MLPAQPVFESRVDQLLLTSSNSPTAQSIQPPEPATTLQALRSLSYPLKRFPIESLRKLVVCGSKNFRRGPHVSAFLDVLFQLFSKQKINFRSHEEQTEIVGQCVAYLLSIVSCGSSAKPLATDEQRLDAMRALGTVLYENGGASVKFHTQLLAALAPTPVVGIAEAKQAEARRMSLTCLGNMCVKTGAKGAALQKEVLDILMQSLTGDLNDEGTSKIVSSALRGIQLLINENKAVVQDVVSDLLPVLQRFGLFTPSVAQNAPVLKPAARRPMTIPSDSELSEGETGLPRNKQRDNRLQLNALLCLQALAKAQAKLVFPYWFRFLPDPVAGPAHPSLISVMRDSDSPKVRHGACAALMAFLDGAKQYLSVAEDSATRHTTSFTSLSAKLAEQLREIHDGVLNAVKEETWPLLLVQELKCLTVLVKNCTYDRLHPPYRQQAFDAAASRMSSDDFAITSAAFECIAAVLDSGLAIPPPYHEEQSLLAPVLDALFKSLDKAEHISVRVAALEVLCALARNQVELFRPVWLRLVPLLSETITDAKEVVRAASFKLVEQYAHSCSTTLTDAQAQPIEWWCDLVDNYVHRGIGDEFFAVRSLAVDCLGHIPATVFGQMPAKRQYACLALELGMVQDEDPSVRAAACRTLGVYVGFPAVTEDVLFLSDVATTIPRLMSDANVGVRIRASWALGNLSDALAHVSKNVQTEGQTITDAGINATIIVQIINAAILAAKDNDKCRSNGTRALGNIVRVCPPALLAREADRLMKYIVTVVLKNIESGTVKTRWNACHALQNILATPAFPLSASGPARVFGALTRSLLTCKNFKVRISAAAALTGPTHKASFGNLATVKDAMAACVAAAEGVEDLGGAEFGEFRYREQLTSQLRTTFFHLYRIIGGVVPPLPAPAPVAGNDASPADATTRPPERPVALSTSDAITTAAGSRAPTPRLSAKDAAARKLCAEQSSADARDSEIQAMLERLLQVS</sequence>
<evidence type="ECO:0000256" key="1">
    <source>
        <dbReference type="SAM" id="MobiDB-lite"/>
    </source>
</evidence>
<evidence type="ECO:0000259" key="2">
    <source>
        <dbReference type="Pfam" id="PF13251"/>
    </source>
</evidence>
<comment type="caution">
    <text evidence="3">The sequence shown here is derived from an EMBL/GenBank/DDBJ whole genome shotgun (WGS) entry which is preliminary data.</text>
</comment>
<dbReference type="InterPro" id="IPR025283">
    <property type="entry name" value="DUF4042"/>
</dbReference>
<feature type="region of interest" description="Disordered" evidence="1">
    <location>
        <begin position="901"/>
        <end position="947"/>
    </location>
</feature>
<feature type="compositionally biased region" description="Polar residues" evidence="1">
    <location>
        <begin position="924"/>
        <end position="934"/>
    </location>
</feature>
<dbReference type="SUPFAM" id="SSF48371">
    <property type="entry name" value="ARM repeat"/>
    <property type="match status" value="1"/>
</dbReference>
<dbReference type="Gene3D" id="1.25.10.10">
    <property type="entry name" value="Leucine-rich Repeat Variant"/>
    <property type="match status" value="3"/>
</dbReference>
<gene>
    <name evidence="3" type="primary">HEATR6</name>
    <name evidence="3" type="ORF">HDU87_000221</name>
</gene>
<reference evidence="3" key="1">
    <citation type="submission" date="2020-05" db="EMBL/GenBank/DDBJ databases">
        <title>Phylogenomic resolution of chytrid fungi.</title>
        <authorList>
            <person name="Stajich J.E."/>
            <person name="Amses K."/>
            <person name="Simmons R."/>
            <person name="Seto K."/>
            <person name="Myers J."/>
            <person name="Bonds A."/>
            <person name="Quandt C.A."/>
            <person name="Barry K."/>
            <person name="Liu P."/>
            <person name="Grigoriev I."/>
            <person name="Longcore J.E."/>
            <person name="James T.Y."/>
        </authorList>
    </citation>
    <scope>NUCLEOTIDE SEQUENCE</scope>
    <source>
        <strain evidence="3">JEL0379</strain>
    </source>
</reference>
<feature type="domain" description="DUF4042" evidence="2">
    <location>
        <begin position="298"/>
        <end position="466"/>
    </location>
</feature>
<evidence type="ECO:0000313" key="4">
    <source>
        <dbReference type="Proteomes" id="UP001212152"/>
    </source>
</evidence>
<evidence type="ECO:0000313" key="3">
    <source>
        <dbReference type="EMBL" id="KAJ3185598.1"/>
    </source>
</evidence>
<dbReference type="EMBL" id="JADGJQ010000001">
    <property type="protein sequence ID" value="KAJ3185598.1"/>
    <property type="molecule type" value="Genomic_DNA"/>
</dbReference>
<dbReference type="Pfam" id="PF13251">
    <property type="entry name" value="DUF4042"/>
    <property type="match status" value="1"/>
</dbReference>